<protein>
    <submittedName>
        <fullName evidence="3">Aryl-sulfate sulfotransferase</fullName>
    </submittedName>
</protein>
<dbReference type="Pfam" id="PF17425">
    <property type="entry name" value="Arylsulfotran_N"/>
    <property type="match status" value="1"/>
</dbReference>
<dbReference type="Gene3D" id="2.60.40.3100">
    <property type="entry name" value="Arylsulphate sulphotransferase monomer, N-terminal domain"/>
    <property type="match status" value="1"/>
</dbReference>
<evidence type="ECO:0000313" key="3">
    <source>
        <dbReference type="EMBL" id="GAA4881904.1"/>
    </source>
</evidence>
<dbReference type="InterPro" id="IPR035391">
    <property type="entry name" value="Arylsulfotran_N"/>
</dbReference>
<proteinExistence type="predicted"/>
<dbReference type="PANTHER" id="PTHR35340">
    <property type="entry name" value="PQQ ENZYME REPEAT PROTEIN-RELATED"/>
    <property type="match status" value="1"/>
</dbReference>
<sequence length="580" mass="64676">MKGLKLSVLALAISTPLMLSAASFPPAPAAGDLGRIVHNPYGNAPLSAVIETANKNVSDVKVTVKGKGRKGLDISYDVGPKSLLTHDGIPVVGMYADFRNTVEVSYKLDGKATRETYTIQTPAISDIAIDNRSLSNLQTVDVKTVAPGFEDRLYMVNSFSYNPNGSDLAWRDNTGAANFDLAPNTYIIDTQGEYRWWLDQAAMYDVDGRDIDKRGALMGIRPTERGSYTFVQGQKLFEMDLTGRMARDERLPRGYQDASHEAVEMPNGDVLVRAAKRNYLRPDGTIVHTVRDHILQIDPKGQLVDVWDLNTILDPMRDNVLISLDAGAVCMNVDAEQEGQTVKVEPDAPYGDIAGVGTGRNWAHVNSIAYDEKDDSIILSSRHQSAVIKIGRNKEVTWIIAARAGWNDELASKVLQPVNSKGKKIKCTENGQCEDNFDFTWTQHTAWITPKGTITVLDNGDGRHMEQPAMPNMKYTRFVEYKVNEKKGTVEQVWEYGKDRGYEWYSPITSVTEYRPETDTMFGFGGSIEIFMPGQGTRGKINEIDYKTKEVKVEIDVFNTKPHTPHYRSIIVEPNKMFSE</sequence>
<name>A0ABP9EMK1_9GAMM</name>
<keyword evidence="4" id="KW-1185">Reference proteome</keyword>
<dbReference type="Proteomes" id="UP001499988">
    <property type="component" value="Unassembled WGS sequence"/>
</dbReference>
<evidence type="ECO:0000259" key="2">
    <source>
        <dbReference type="Pfam" id="PF17425"/>
    </source>
</evidence>
<organism evidence="3 4">
    <name type="scientific">Ferrimonas pelagia</name>
    <dbReference type="NCBI Taxonomy" id="1177826"/>
    <lineage>
        <taxon>Bacteria</taxon>
        <taxon>Pseudomonadati</taxon>
        <taxon>Pseudomonadota</taxon>
        <taxon>Gammaproteobacteria</taxon>
        <taxon>Alteromonadales</taxon>
        <taxon>Ferrimonadaceae</taxon>
        <taxon>Ferrimonas</taxon>
    </lineage>
</organism>
<dbReference type="InterPro" id="IPR038477">
    <property type="entry name" value="ASST_N_sf"/>
</dbReference>
<evidence type="ECO:0000313" key="4">
    <source>
        <dbReference type="Proteomes" id="UP001499988"/>
    </source>
</evidence>
<comment type="caution">
    <text evidence="3">The sequence shown here is derived from an EMBL/GenBank/DDBJ whole genome shotgun (WGS) entry which is preliminary data.</text>
</comment>
<feature type="chain" id="PRO_5047398624" evidence="1">
    <location>
        <begin position="22"/>
        <end position="580"/>
    </location>
</feature>
<feature type="domain" description="Arylsulfotransferase N-terminal" evidence="2">
    <location>
        <begin position="36"/>
        <end position="122"/>
    </location>
</feature>
<dbReference type="RefSeq" id="WP_345334735.1">
    <property type="nucleotide sequence ID" value="NZ_BAABJZ010000022.1"/>
</dbReference>
<keyword evidence="1" id="KW-0732">Signal</keyword>
<dbReference type="EMBL" id="BAABJZ010000022">
    <property type="protein sequence ID" value="GAA4881904.1"/>
    <property type="molecule type" value="Genomic_DNA"/>
</dbReference>
<evidence type="ECO:0000256" key="1">
    <source>
        <dbReference type="SAM" id="SignalP"/>
    </source>
</evidence>
<gene>
    <name evidence="3" type="ORF">GCM10023333_15050</name>
</gene>
<dbReference type="Pfam" id="PF05935">
    <property type="entry name" value="Arylsulfotrans"/>
    <property type="match status" value="1"/>
</dbReference>
<dbReference type="InterPro" id="IPR053143">
    <property type="entry name" value="Arylsulfate_ST"/>
</dbReference>
<accession>A0ABP9EMK1</accession>
<reference evidence="4" key="1">
    <citation type="journal article" date="2019" name="Int. J. Syst. Evol. Microbiol.">
        <title>The Global Catalogue of Microorganisms (GCM) 10K type strain sequencing project: providing services to taxonomists for standard genome sequencing and annotation.</title>
        <authorList>
            <consortium name="The Broad Institute Genomics Platform"/>
            <consortium name="The Broad Institute Genome Sequencing Center for Infectious Disease"/>
            <person name="Wu L."/>
            <person name="Ma J."/>
        </authorList>
    </citation>
    <scope>NUCLEOTIDE SEQUENCE [LARGE SCALE GENOMIC DNA]</scope>
    <source>
        <strain evidence="4">JCM 18401</strain>
    </source>
</reference>
<dbReference type="PANTHER" id="PTHR35340:SF10">
    <property type="entry name" value="CYTOPLASMIC PROTEIN"/>
    <property type="match status" value="1"/>
</dbReference>
<feature type="signal peptide" evidence="1">
    <location>
        <begin position="1"/>
        <end position="21"/>
    </location>
</feature>
<dbReference type="InterPro" id="IPR010262">
    <property type="entry name" value="Arylsulfotransferase_bact"/>
</dbReference>